<dbReference type="Gene3D" id="3.10.20.30">
    <property type="match status" value="1"/>
</dbReference>
<feature type="transmembrane region" description="Helical" evidence="5">
    <location>
        <begin position="6"/>
        <end position="23"/>
    </location>
</feature>
<dbReference type="RefSeq" id="XP_025335479.1">
    <property type="nucleotide sequence ID" value="XM_025481179.1"/>
</dbReference>
<dbReference type="NCBIfam" id="TIGR00092">
    <property type="entry name" value="redox-regulated ATPase YchF"/>
    <property type="match status" value="1"/>
</dbReference>
<feature type="transmembrane region" description="Helical" evidence="5">
    <location>
        <begin position="44"/>
        <end position="65"/>
    </location>
</feature>
<dbReference type="InterPro" id="IPR006073">
    <property type="entry name" value="GTP-bd"/>
</dbReference>
<dbReference type="Proteomes" id="UP000244406">
    <property type="component" value="Unassembled WGS sequence"/>
</dbReference>
<dbReference type="InterPro" id="IPR013029">
    <property type="entry name" value="YchF_C"/>
</dbReference>
<gene>
    <name evidence="8" type="ORF">CXQ87_002680</name>
</gene>
<keyword evidence="9" id="KW-1185">Reference proteome</keyword>
<dbReference type="GO" id="GO:0016887">
    <property type="term" value="F:ATP hydrolysis activity"/>
    <property type="evidence" value="ECO:0007669"/>
    <property type="project" value="InterPro"/>
</dbReference>
<dbReference type="SUPFAM" id="SSF52540">
    <property type="entry name" value="P-loop containing nucleoside triphosphate hydrolases"/>
    <property type="match status" value="1"/>
</dbReference>
<dbReference type="Gene3D" id="1.10.150.300">
    <property type="entry name" value="TGS-like domain"/>
    <property type="match status" value="1"/>
</dbReference>
<dbReference type="InterPro" id="IPR012676">
    <property type="entry name" value="TGS-like"/>
</dbReference>
<dbReference type="PROSITE" id="PS51880">
    <property type="entry name" value="TGS"/>
    <property type="match status" value="1"/>
</dbReference>
<dbReference type="InterPro" id="IPR031167">
    <property type="entry name" value="G_OBG"/>
</dbReference>
<feature type="domain" description="OBG-type G" evidence="6">
    <location>
        <begin position="156"/>
        <end position="404"/>
    </location>
</feature>
<feature type="transmembrane region" description="Helical" evidence="5">
    <location>
        <begin position="114"/>
        <end position="135"/>
    </location>
</feature>
<dbReference type="GO" id="GO:0005737">
    <property type="term" value="C:cytoplasm"/>
    <property type="evidence" value="ECO:0007669"/>
    <property type="project" value="TreeGrafter"/>
</dbReference>
<keyword evidence="5" id="KW-1133">Transmembrane helix</keyword>
<dbReference type="PANTHER" id="PTHR23305">
    <property type="entry name" value="OBG GTPASE FAMILY"/>
    <property type="match status" value="1"/>
</dbReference>
<dbReference type="Pfam" id="PF06071">
    <property type="entry name" value="YchF-GTPase_C"/>
    <property type="match status" value="1"/>
</dbReference>
<evidence type="ECO:0000313" key="9">
    <source>
        <dbReference type="Proteomes" id="UP000244406"/>
    </source>
</evidence>
<dbReference type="InterPro" id="IPR004095">
    <property type="entry name" value="TGS"/>
</dbReference>
<dbReference type="PANTHER" id="PTHR23305:SF9">
    <property type="entry name" value="OBG-LIKE ATPASE HOMOLOG"/>
    <property type="match status" value="1"/>
</dbReference>
<protein>
    <recommendedName>
        <fullName evidence="4">Obg-like ATPase homolog</fullName>
    </recommendedName>
</protein>
<evidence type="ECO:0000256" key="1">
    <source>
        <dbReference type="ARBA" id="ARBA00022741"/>
    </source>
</evidence>
<comment type="function">
    <text evidence="3">Hydrolyzes ATP, and can also hydrolyze GTP with lower efficiency. Has lower affinity for GTP.</text>
</comment>
<dbReference type="PROSITE" id="PS51710">
    <property type="entry name" value="G_OBG"/>
    <property type="match status" value="1"/>
</dbReference>
<dbReference type="FunFam" id="3.10.20.30:FF:000001">
    <property type="entry name" value="Ribosome-binding ATPase YchF"/>
    <property type="match status" value="1"/>
</dbReference>
<evidence type="ECO:0000256" key="4">
    <source>
        <dbReference type="ARBA" id="ARBA00068719"/>
    </source>
</evidence>
<dbReference type="AlphaFoldDB" id="A0A2V1A911"/>
<evidence type="ECO:0000259" key="6">
    <source>
        <dbReference type="PROSITE" id="PS51710"/>
    </source>
</evidence>
<keyword evidence="5" id="KW-0472">Membrane</keyword>
<dbReference type="InterPro" id="IPR012675">
    <property type="entry name" value="Beta-grasp_dom_sf"/>
</dbReference>
<reference evidence="8 9" key="1">
    <citation type="submission" date="2017-12" db="EMBL/GenBank/DDBJ databases">
        <title>Genome Sequence of the Amphotericin B-resistant Candida duobushaemulonii strain, B09383.</title>
        <authorList>
            <person name="Chow N.A."/>
            <person name="Gade L."/>
            <person name="Batra D."/>
            <person name="Rowe L.A."/>
            <person name="Loparev V.N."/>
            <person name="Litvintseva A.P."/>
        </authorList>
    </citation>
    <scope>NUCLEOTIDE SEQUENCE [LARGE SCALE GENOMIC DNA]</scope>
    <source>
        <strain evidence="8 9">B09383</strain>
    </source>
</reference>
<feature type="domain" description="TGS" evidence="7">
    <location>
        <begin position="428"/>
        <end position="514"/>
    </location>
</feature>
<organism evidence="8 9">
    <name type="scientific">Candidozyma duobushaemuli</name>
    <dbReference type="NCBI Taxonomy" id="1231522"/>
    <lineage>
        <taxon>Eukaryota</taxon>
        <taxon>Fungi</taxon>
        <taxon>Dikarya</taxon>
        <taxon>Ascomycota</taxon>
        <taxon>Saccharomycotina</taxon>
        <taxon>Pichiomycetes</taxon>
        <taxon>Metschnikowiaceae</taxon>
        <taxon>Candidozyma</taxon>
    </lineage>
</organism>
<dbReference type="EMBL" id="PKFP01000001">
    <property type="protein sequence ID" value="PVH14539.1"/>
    <property type="molecule type" value="Genomic_DNA"/>
</dbReference>
<sequence>MSVPEALYVAGYVLQIVSYVLATEKVSRKGNVLGLSCDFISYSWLWFVSNVYFGGNYLASTYVVFQYANRYPEYPTFYTSKLVFFLDCLGLAATSCLMYQIFRKYRSTRKGNEALGMLFYFVITLVILGLVWLLWNYARGQETLNELDIANYFWLSTFFQAITKSTLGNPANYPYATIDPSMSLIVVESPKLDHLQKLYGSAKKVPTSMTIYDIAGLTRNAASGEGLGNKFLADIRQVDGVFHVVRGFRDDEITHIEHNVDPVRDMTIVTDELILKDLDYIEIGLEQAQKALKKPQADKGKIQFEIDTLNKLSDLLYSGRKVSTVEWSNEEIDIINPLNLLTAKPTVVLLNVNEADYQNDSNEFKEAVQGWIQENCPEDQLMLFSAAYETQLNEKRDNVEELEAYMAEHGHKGSAMSGIVDKMRSALRLVSFYTCGPKEAHQWTVREGSLAPEAAGTIHTDLQKTFISAQVYKWKDLQDEQPPLDEAGLRSKGKQHRQGKAYVIEDGDVLVVKAAGGKAR</sequence>
<dbReference type="GO" id="GO:0005525">
    <property type="term" value="F:GTP binding"/>
    <property type="evidence" value="ECO:0007669"/>
    <property type="project" value="InterPro"/>
</dbReference>
<evidence type="ECO:0000256" key="5">
    <source>
        <dbReference type="SAM" id="Phobius"/>
    </source>
</evidence>
<dbReference type="VEuPathDB" id="FungiDB:CXQ87_002680"/>
<keyword evidence="5" id="KW-0812">Transmembrane</keyword>
<proteinExistence type="predicted"/>
<keyword evidence="1" id="KW-0547">Nucleotide-binding</keyword>
<accession>A0A2V1A911</accession>
<dbReference type="InterPro" id="IPR023192">
    <property type="entry name" value="TGS-like_dom_sf"/>
</dbReference>
<dbReference type="Pfam" id="PF01926">
    <property type="entry name" value="MMR_HSR1"/>
    <property type="match status" value="1"/>
</dbReference>
<dbReference type="InterPro" id="IPR027417">
    <property type="entry name" value="P-loop_NTPase"/>
</dbReference>
<name>A0A2V1A911_9ASCO</name>
<dbReference type="Gene3D" id="3.40.50.300">
    <property type="entry name" value="P-loop containing nucleotide triphosphate hydrolases"/>
    <property type="match status" value="1"/>
</dbReference>
<dbReference type="InterPro" id="IPR004396">
    <property type="entry name" value="ATPase_YchF/OLA1"/>
</dbReference>
<dbReference type="SUPFAM" id="SSF81271">
    <property type="entry name" value="TGS-like"/>
    <property type="match status" value="1"/>
</dbReference>
<keyword evidence="2" id="KW-0067">ATP-binding</keyword>
<dbReference type="FunFam" id="1.10.150.300:FF:000001">
    <property type="entry name" value="Ribosome-binding ATPase YchF"/>
    <property type="match status" value="1"/>
</dbReference>
<evidence type="ECO:0000256" key="2">
    <source>
        <dbReference type="ARBA" id="ARBA00022840"/>
    </source>
</evidence>
<evidence type="ECO:0000313" key="8">
    <source>
        <dbReference type="EMBL" id="PVH14539.1"/>
    </source>
</evidence>
<evidence type="ECO:0000259" key="7">
    <source>
        <dbReference type="PROSITE" id="PS51880"/>
    </source>
</evidence>
<feature type="transmembrane region" description="Helical" evidence="5">
    <location>
        <begin position="77"/>
        <end position="102"/>
    </location>
</feature>
<dbReference type="GeneID" id="37002680"/>
<evidence type="ECO:0000256" key="3">
    <source>
        <dbReference type="ARBA" id="ARBA00059898"/>
    </source>
</evidence>
<dbReference type="GO" id="GO:0005524">
    <property type="term" value="F:ATP binding"/>
    <property type="evidence" value="ECO:0007669"/>
    <property type="project" value="UniProtKB-KW"/>
</dbReference>
<dbReference type="PRINTS" id="PR00326">
    <property type="entry name" value="GTP1OBG"/>
</dbReference>
<comment type="caution">
    <text evidence="8">The sequence shown here is derived from an EMBL/GenBank/DDBJ whole genome shotgun (WGS) entry which is preliminary data.</text>
</comment>